<dbReference type="AlphaFoldDB" id="S7QE93"/>
<sequence length="565" mass="60730">MLSATRSRLPLCRRAAFSIQYQARFPRRYESSKSGPKLPAAYDKDLADDHDGPLYTNFADNAVFTFGVLRRFVKFTLIGFASVGVLTWTAFEGAHQYVEAVCLANESDPDVNKWGWDRDGGDTWRWSGGDAGGTDPRLGFKGRHAVRSAWMAQHWGIGSAGSVIGSKAFSAHPGGGRLSIVEARLEVAQEFLSLALTIARERAGRVHPDTLPTLLARHAGILERMGTRDALFEARAEFEQVWDALGGSGADADAARLALKLGDLNKRLGDTDDALDWWARAIQLAAPSPSPPELPLTPTVPASLPPSPLAQRTLAQTLVSLSAFYATSGRLADALSLESASLSLLSPFLSPAPPSDPAPQALHTLYLQHRTALLAIHRAEVAYALRAAPPAASLAADLQRAAQLAERVALALTGAPAVHPDAPLSAIPHPPVAEGERALVGAYARSQSMSRPARALLRDARRAAAEAWNLAGVLYEGQGAGKEGGKKGWLGGGREREESARDVERALECYERALGWAGVHADRVGNVAEPAEAMLEAEWRVLWGNYVRAREVVRNAKAQEKEKAK</sequence>
<organism evidence="1 2">
    <name type="scientific">Gloeophyllum trabeum (strain ATCC 11539 / FP-39264 / Madison 617)</name>
    <name type="common">Brown rot fungus</name>
    <dbReference type="NCBI Taxonomy" id="670483"/>
    <lineage>
        <taxon>Eukaryota</taxon>
        <taxon>Fungi</taxon>
        <taxon>Dikarya</taxon>
        <taxon>Basidiomycota</taxon>
        <taxon>Agaricomycotina</taxon>
        <taxon>Agaricomycetes</taxon>
        <taxon>Gloeophyllales</taxon>
        <taxon>Gloeophyllaceae</taxon>
        <taxon>Gloeophyllum</taxon>
    </lineage>
</organism>
<dbReference type="EMBL" id="KB469298">
    <property type="protein sequence ID" value="EPQ58126.1"/>
    <property type="molecule type" value="Genomic_DNA"/>
</dbReference>
<dbReference type="SUPFAM" id="SSF48452">
    <property type="entry name" value="TPR-like"/>
    <property type="match status" value="1"/>
</dbReference>
<dbReference type="HOGENOM" id="CLU_034949_0_0_1"/>
<dbReference type="OMA" id="GAHMWVE"/>
<dbReference type="InterPro" id="IPR011990">
    <property type="entry name" value="TPR-like_helical_dom_sf"/>
</dbReference>
<dbReference type="eggNOG" id="ENOG502S6S8">
    <property type="taxonomic scope" value="Eukaryota"/>
</dbReference>
<dbReference type="Proteomes" id="UP000030669">
    <property type="component" value="Unassembled WGS sequence"/>
</dbReference>
<dbReference type="RefSeq" id="XP_007863393.1">
    <property type="nucleotide sequence ID" value="XM_007865202.1"/>
</dbReference>
<proteinExistence type="predicted"/>
<dbReference type="OrthoDB" id="2524554at2759"/>
<dbReference type="KEGG" id="gtr:GLOTRDRAFT_91636"/>
<reference evidence="1 2" key="1">
    <citation type="journal article" date="2012" name="Science">
        <title>The Paleozoic origin of enzymatic lignin decomposition reconstructed from 31 fungal genomes.</title>
        <authorList>
            <person name="Floudas D."/>
            <person name="Binder M."/>
            <person name="Riley R."/>
            <person name="Barry K."/>
            <person name="Blanchette R.A."/>
            <person name="Henrissat B."/>
            <person name="Martinez A.T."/>
            <person name="Otillar R."/>
            <person name="Spatafora J.W."/>
            <person name="Yadav J.S."/>
            <person name="Aerts A."/>
            <person name="Benoit I."/>
            <person name="Boyd A."/>
            <person name="Carlson A."/>
            <person name="Copeland A."/>
            <person name="Coutinho P.M."/>
            <person name="de Vries R.P."/>
            <person name="Ferreira P."/>
            <person name="Findley K."/>
            <person name="Foster B."/>
            <person name="Gaskell J."/>
            <person name="Glotzer D."/>
            <person name="Gorecki P."/>
            <person name="Heitman J."/>
            <person name="Hesse C."/>
            <person name="Hori C."/>
            <person name="Igarashi K."/>
            <person name="Jurgens J.A."/>
            <person name="Kallen N."/>
            <person name="Kersten P."/>
            <person name="Kohler A."/>
            <person name="Kuees U."/>
            <person name="Kumar T.K.A."/>
            <person name="Kuo A."/>
            <person name="LaButti K."/>
            <person name="Larrondo L.F."/>
            <person name="Lindquist E."/>
            <person name="Ling A."/>
            <person name="Lombard V."/>
            <person name="Lucas S."/>
            <person name="Lundell T."/>
            <person name="Martin R."/>
            <person name="McLaughlin D.J."/>
            <person name="Morgenstern I."/>
            <person name="Morin E."/>
            <person name="Murat C."/>
            <person name="Nagy L.G."/>
            <person name="Nolan M."/>
            <person name="Ohm R.A."/>
            <person name="Patyshakuliyeva A."/>
            <person name="Rokas A."/>
            <person name="Ruiz-Duenas F.J."/>
            <person name="Sabat G."/>
            <person name="Salamov A."/>
            <person name="Samejima M."/>
            <person name="Schmutz J."/>
            <person name="Slot J.C."/>
            <person name="St John F."/>
            <person name="Stenlid J."/>
            <person name="Sun H."/>
            <person name="Sun S."/>
            <person name="Syed K."/>
            <person name="Tsang A."/>
            <person name="Wiebenga A."/>
            <person name="Young D."/>
            <person name="Pisabarro A."/>
            <person name="Eastwood D.C."/>
            <person name="Martin F."/>
            <person name="Cullen D."/>
            <person name="Grigoriev I.V."/>
            <person name="Hibbett D.S."/>
        </authorList>
    </citation>
    <scope>NUCLEOTIDE SEQUENCE [LARGE SCALE GENOMIC DNA]</scope>
    <source>
        <strain evidence="1 2">ATCC 11539</strain>
    </source>
</reference>
<dbReference type="GeneID" id="19309329"/>
<accession>S7QE93</accession>
<name>S7QE93_GLOTA</name>
<gene>
    <name evidence="1" type="ORF">GLOTRDRAFT_91636</name>
</gene>
<evidence type="ECO:0000313" key="2">
    <source>
        <dbReference type="Proteomes" id="UP000030669"/>
    </source>
</evidence>
<protein>
    <recommendedName>
        <fullName evidence="3">TPR-like protein</fullName>
    </recommendedName>
</protein>
<evidence type="ECO:0008006" key="3">
    <source>
        <dbReference type="Google" id="ProtNLM"/>
    </source>
</evidence>
<dbReference type="Gene3D" id="1.25.40.10">
    <property type="entry name" value="Tetratricopeptide repeat domain"/>
    <property type="match status" value="1"/>
</dbReference>
<keyword evidence="2" id="KW-1185">Reference proteome</keyword>
<evidence type="ECO:0000313" key="1">
    <source>
        <dbReference type="EMBL" id="EPQ58126.1"/>
    </source>
</evidence>